<sequence length="152" mass="17531">MVKKRLLLLLFMLLAIFYFSHTPSLKVLDPSTWINPGSSRDGVKFVDILRPGSEFYSPWDYGIDAEFFVRKLAHFSFFGILACLFAWNLRYRYVVAWVLTTLYALSDEFHQAYTMGRDGRIMDVGIDSLGAIVFLCGLYVVHVQITKKQQSK</sequence>
<proteinExistence type="predicted"/>
<dbReference type="InterPro" id="IPR006976">
    <property type="entry name" value="VanZ-like"/>
</dbReference>
<accession>A0A0M0LHM4</accession>
<reference evidence="3" key="1">
    <citation type="submission" date="2015-08" db="EMBL/GenBank/DDBJ databases">
        <title>Fjat-14210 dsm16467.</title>
        <authorList>
            <person name="Liu B."/>
            <person name="Wang J."/>
            <person name="Zhu Y."/>
            <person name="Liu G."/>
            <person name="Chen Q."/>
            <person name="Chen Z."/>
            <person name="Lan J."/>
            <person name="Che J."/>
            <person name="Ge C."/>
            <person name="Shi H."/>
            <person name="Pan Z."/>
            <person name="Liu X."/>
        </authorList>
    </citation>
    <scope>NUCLEOTIDE SEQUENCE [LARGE SCALE GENOMIC DNA]</scope>
    <source>
        <strain evidence="3">DSM 16467</strain>
    </source>
</reference>
<dbReference type="OrthoDB" id="291892at2"/>
<dbReference type="PATRIC" id="fig|284581.3.peg.508"/>
<name>A0A0M0LHM4_9BACI</name>
<evidence type="ECO:0000313" key="2">
    <source>
        <dbReference type="EMBL" id="KOO50417.1"/>
    </source>
</evidence>
<dbReference type="Pfam" id="PF04892">
    <property type="entry name" value="VanZ"/>
    <property type="match status" value="1"/>
</dbReference>
<protein>
    <recommendedName>
        <fullName evidence="1">VanZ-like domain-containing protein</fullName>
    </recommendedName>
</protein>
<evidence type="ECO:0000313" key="3">
    <source>
        <dbReference type="Proteomes" id="UP000037558"/>
    </source>
</evidence>
<feature type="domain" description="VanZ-like" evidence="1">
    <location>
        <begin position="7"/>
        <end position="136"/>
    </location>
</feature>
<dbReference type="RefSeq" id="WP_053399571.1">
    <property type="nucleotide sequence ID" value="NZ_LILC01000002.1"/>
</dbReference>
<keyword evidence="3" id="KW-1185">Reference proteome</keyword>
<dbReference type="EMBL" id="LILC01000002">
    <property type="protein sequence ID" value="KOO50417.1"/>
    <property type="molecule type" value="Genomic_DNA"/>
</dbReference>
<dbReference type="Proteomes" id="UP000037558">
    <property type="component" value="Unassembled WGS sequence"/>
</dbReference>
<dbReference type="NCBIfam" id="NF037970">
    <property type="entry name" value="vanZ_1"/>
    <property type="match status" value="1"/>
</dbReference>
<organism evidence="2 3">
    <name type="scientific">Priestia koreensis</name>
    <dbReference type="NCBI Taxonomy" id="284581"/>
    <lineage>
        <taxon>Bacteria</taxon>
        <taxon>Bacillati</taxon>
        <taxon>Bacillota</taxon>
        <taxon>Bacilli</taxon>
        <taxon>Bacillales</taxon>
        <taxon>Bacillaceae</taxon>
        <taxon>Priestia</taxon>
    </lineage>
</organism>
<comment type="caution">
    <text evidence="2">The sequence shown here is derived from an EMBL/GenBank/DDBJ whole genome shotgun (WGS) entry which is preliminary data.</text>
</comment>
<dbReference type="AlphaFoldDB" id="A0A0M0LHM4"/>
<gene>
    <name evidence="2" type="ORF">AMD01_01275</name>
</gene>
<evidence type="ECO:0000259" key="1">
    <source>
        <dbReference type="Pfam" id="PF04892"/>
    </source>
</evidence>